<dbReference type="PANTHER" id="PTHR46558">
    <property type="entry name" value="TRACRIPTIONAL REGULATORY PROTEIN-RELATED-RELATED"/>
    <property type="match status" value="1"/>
</dbReference>
<dbReference type="Proteomes" id="UP000037405">
    <property type="component" value="Unassembled WGS sequence"/>
</dbReference>
<dbReference type="SMART" id="SM00530">
    <property type="entry name" value="HTH_XRE"/>
    <property type="match status" value="1"/>
</dbReference>
<keyword evidence="1" id="KW-0238">DNA-binding</keyword>
<dbReference type="Pfam" id="PF12844">
    <property type="entry name" value="HTH_19"/>
    <property type="match status" value="1"/>
</dbReference>
<proteinExistence type="predicted"/>
<dbReference type="InterPro" id="IPR001387">
    <property type="entry name" value="Cro/C1-type_HTH"/>
</dbReference>
<name>A0A0J5TDM9_9BACI</name>
<reference evidence="4" key="4">
    <citation type="submission" date="2016-01" db="EMBL/GenBank/DDBJ databases">
        <authorList>
            <person name="McClelland M."/>
            <person name="Jain A."/>
            <person name="Saraogi P."/>
            <person name="Mendelson R."/>
            <person name="Westerman R."/>
            <person name="SanMiguel P."/>
            <person name="Csonka L."/>
        </authorList>
    </citation>
    <scope>NUCLEOTIDE SEQUENCE</scope>
    <source>
        <strain evidence="4">M19</strain>
    </source>
</reference>
<dbReference type="STRING" id="189381.GCA_900166615_02385"/>
<accession>A0A0J5TDM9</accession>
<dbReference type="PANTHER" id="PTHR46558:SF4">
    <property type="entry name" value="DNA-BIDING PHAGE PROTEIN"/>
    <property type="match status" value="1"/>
</dbReference>
<evidence type="ECO:0000313" key="6">
    <source>
        <dbReference type="Proteomes" id="UP000076510"/>
    </source>
</evidence>
<evidence type="ECO:0000313" key="4">
    <source>
        <dbReference type="EMBL" id="KZE48062.1"/>
    </source>
</evidence>
<dbReference type="Proteomes" id="UP000076510">
    <property type="component" value="Unassembled WGS sequence"/>
</dbReference>
<reference evidence="5" key="1">
    <citation type="submission" date="2015-07" db="EMBL/GenBank/DDBJ databases">
        <title>Fjat-14235 jcm11544.</title>
        <authorList>
            <person name="Liu B."/>
            <person name="Wang J."/>
            <person name="Zhu Y."/>
            <person name="Liu G."/>
            <person name="Chen Q."/>
            <person name="Chen Z."/>
            <person name="Lan J."/>
            <person name="Che J."/>
            <person name="Ge C."/>
            <person name="Shi H."/>
            <person name="Pan Z."/>
            <person name="Liu X."/>
        </authorList>
    </citation>
    <scope>NUCLEOTIDE SEQUENCE [LARGE SCALE GENOMIC DNA]</scope>
    <source>
        <strain evidence="5">JCM 11544</strain>
    </source>
</reference>
<keyword evidence="5" id="KW-1185">Reference proteome</keyword>
<dbReference type="InterPro" id="IPR010982">
    <property type="entry name" value="Lambda_DNA-bd_dom_sf"/>
</dbReference>
<reference evidence="3" key="2">
    <citation type="submission" date="2015-07" db="EMBL/GenBank/DDBJ databases">
        <title>MeaNS - Measles Nucleotide Surveillance Program.</title>
        <authorList>
            <person name="Tran T."/>
            <person name="Druce J."/>
        </authorList>
    </citation>
    <scope>NUCLEOTIDE SEQUENCE</scope>
    <source>
        <strain evidence="3">JCM 11544</strain>
    </source>
</reference>
<evidence type="ECO:0000313" key="3">
    <source>
        <dbReference type="EMBL" id="KON83958.1"/>
    </source>
</evidence>
<gene>
    <name evidence="3" type="ORF">AF331_17585</name>
    <name evidence="4" type="ORF">AV649_20265</name>
</gene>
<evidence type="ECO:0000256" key="1">
    <source>
        <dbReference type="ARBA" id="ARBA00023125"/>
    </source>
</evidence>
<dbReference type="SUPFAM" id="SSF47413">
    <property type="entry name" value="lambda repressor-like DNA-binding domains"/>
    <property type="match status" value="1"/>
</dbReference>
<dbReference type="AlphaFoldDB" id="A0A0J5TDM9"/>
<dbReference type="CDD" id="cd00093">
    <property type="entry name" value="HTH_XRE"/>
    <property type="match status" value="1"/>
</dbReference>
<dbReference type="GO" id="GO:0003677">
    <property type="term" value="F:DNA binding"/>
    <property type="evidence" value="ECO:0007669"/>
    <property type="project" value="UniProtKB-KW"/>
</dbReference>
<protein>
    <submittedName>
        <fullName evidence="3">XRE family transcriptional regulator</fullName>
    </submittedName>
</protein>
<dbReference type="EMBL" id="LQQY01000019">
    <property type="protein sequence ID" value="KZE48062.1"/>
    <property type="molecule type" value="Genomic_DNA"/>
</dbReference>
<organism evidence="3 5">
    <name type="scientific">Rossellomorea marisflavi</name>
    <dbReference type="NCBI Taxonomy" id="189381"/>
    <lineage>
        <taxon>Bacteria</taxon>
        <taxon>Bacillati</taxon>
        <taxon>Bacillota</taxon>
        <taxon>Bacilli</taxon>
        <taxon>Bacillales</taxon>
        <taxon>Bacillaceae</taxon>
        <taxon>Rossellomorea</taxon>
    </lineage>
</organism>
<dbReference type="RefSeq" id="WP_048006991.1">
    <property type="nucleotide sequence ID" value="NZ_BSED01000128.1"/>
</dbReference>
<dbReference type="OrthoDB" id="2168837at2"/>
<dbReference type="PROSITE" id="PS50943">
    <property type="entry name" value="HTH_CROC1"/>
    <property type="match status" value="1"/>
</dbReference>
<reference evidence="6" key="3">
    <citation type="submission" date="2016-01" db="EMBL/GenBank/DDBJ databases">
        <title>Whole genome sequencing of Bhargavaea cecembensis T14.</title>
        <authorList>
            <person name="Hong K.W."/>
        </authorList>
    </citation>
    <scope>NUCLEOTIDE SEQUENCE [LARGE SCALE GENOMIC DNA]</scope>
    <source>
        <strain evidence="6">M19</strain>
    </source>
</reference>
<dbReference type="EMBL" id="LGUE01000005">
    <property type="protein sequence ID" value="KON83958.1"/>
    <property type="molecule type" value="Genomic_DNA"/>
</dbReference>
<comment type="caution">
    <text evidence="3">The sequence shown here is derived from an EMBL/GenBank/DDBJ whole genome shotgun (WGS) entry which is preliminary data.</text>
</comment>
<dbReference type="PATRIC" id="fig|189381.10.peg.134"/>
<evidence type="ECO:0000259" key="2">
    <source>
        <dbReference type="PROSITE" id="PS50943"/>
    </source>
</evidence>
<sequence>MSHFGKNIKRIREERQMTLQELAVKARIGTNSLMKYEEGEKIPDTPTVLKFSTVLDVPASTLLEDRTPAS</sequence>
<dbReference type="Gene3D" id="1.10.260.40">
    <property type="entry name" value="lambda repressor-like DNA-binding domains"/>
    <property type="match status" value="1"/>
</dbReference>
<evidence type="ECO:0000313" key="5">
    <source>
        <dbReference type="Proteomes" id="UP000037405"/>
    </source>
</evidence>
<feature type="domain" description="HTH cro/C1-type" evidence="2">
    <location>
        <begin position="8"/>
        <end position="62"/>
    </location>
</feature>